<keyword evidence="7" id="KW-0238">DNA-binding</keyword>
<name>A0A3B1A0S0_9ZZZZ</name>
<evidence type="ECO:0000256" key="8">
    <source>
        <dbReference type="ARBA" id="ARBA00023235"/>
    </source>
</evidence>
<dbReference type="CDD" id="cd17932">
    <property type="entry name" value="DEXQc_UvrD"/>
    <property type="match status" value="1"/>
</dbReference>
<evidence type="ECO:0000256" key="1">
    <source>
        <dbReference type="ARBA" id="ARBA00009922"/>
    </source>
</evidence>
<dbReference type="GO" id="GO:0000725">
    <property type="term" value="P:recombinational repair"/>
    <property type="evidence" value="ECO:0007669"/>
    <property type="project" value="TreeGrafter"/>
</dbReference>
<evidence type="ECO:0000256" key="5">
    <source>
        <dbReference type="ARBA" id="ARBA00022806"/>
    </source>
</evidence>
<feature type="domain" description="UvrD-like helicase C-terminal" evidence="13">
    <location>
        <begin position="281"/>
        <end position="561"/>
    </location>
</feature>
<evidence type="ECO:0000256" key="6">
    <source>
        <dbReference type="ARBA" id="ARBA00022840"/>
    </source>
</evidence>
<dbReference type="Gene3D" id="3.40.50.300">
    <property type="entry name" value="P-loop containing nucleotide triphosphate hydrolases"/>
    <property type="match status" value="2"/>
</dbReference>
<keyword evidence="5 14" id="KW-0347">Helicase</keyword>
<dbReference type="InterPro" id="IPR005752">
    <property type="entry name" value="Helicase_Rep"/>
</dbReference>
<dbReference type="PROSITE" id="PS51217">
    <property type="entry name" value="UVRD_HELICASE_CTER"/>
    <property type="match status" value="1"/>
</dbReference>
<dbReference type="EC" id="5.6.2.4" evidence="10"/>
<dbReference type="Gene3D" id="1.10.10.160">
    <property type="match status" value="1"/>
</dbReference>
<dbReference type="InterPro" id="IPR027417">
    <property type="entry name" value="P-loop_NTPase"/>
</dbReference>
<gene>
    <name evidence="14" type="ORF">MNBD_GAMMA16-2265</name>
</gene>
<comment type="catalytic activity">
    <reaction evidence="9">
        <text>Couples ATP hydrolysis with the unwinding of duplex DNA by translocating in the 3'-5' direction.</text>
        <dbReference type="EC" id="5.6.2.4"/>
    </reaction>
</comment>
<organism evidence="14">
    <name type="scientific">hydrothermal vent metagenome</name>
    <dbReference type="NCBI Taxonomy" id="652676"/>
    <lineage>
        <taxon>unclassified sequences</taxon>
        <taxon>metagenomes</taxon>
        <taxon>ecological metagenomes</taxon>
    </lineage>
</organism>
<dbReference type="PANTHER" id="PTHR11070:SF64">
    <property type="entry name" value="ATP-DEPENDENT DNA HELICASE REP"/>
    <property type="match status" value="1"/>
</dbReference>
<evidence type="ECO:0000256" key="3">
    <source>
        <dbReference type="ARBA" id="ARBA00022741"/>
    </source>
</evidence>
<dbReference type="AlphaFoldDB" id="A0A3B1A0S0"/>
<evidence type="ECO:0000256" key="7">
    <source>
        <dbReference type="ARBA" id="ARBA00023125"/>
    </source>
</evidence>
<dbReference type="EMBL" id="UOFO01000094">
    <property type="protein sequence ID" value="VAW86446.1"/>
    <property type="molecule type" value="Genomic_DNA"/>
</dbReference>
<dbReference type="GO" id="GO:0016787">
    <property type="term" value="F:hydrolase activity"/>
    <property type="evidence" value="ECO:0007669"/>
    <property type="project" value="UniProtKB-KW"/>
</dbReference>
<dbReference type="GO" id="GO:0005829">
    <property type="term" value="C:cytosol"/>
    <property type="evidence" value="ECO:0007669"/>
    <property type="project" value="TreeGrafter"/>
</dbReference>
<evidence type="ECO:0000256" key="9">
    <source>
        <dbReference type="ARBA" id="ARBA00034617"/>
    </source>
</evidence>
<dbReference type="HAMAP" id="MF_01920">
    <property type="entry name" value="Helicase_Rep"/>
    <property type="match status" value="1"/>
</dbReference>
<dbReference type="GO" id="GO:0043138">
    <property type="term" value="F:3'-5' DNA helicase activity"/>
    <property type="evidence" value="ECO:0007669"/>
    <property type="project" value="UniProtKB-EC"/>
</dbReference>
<proteinExistence type="inferred from homology"/>
<evidence type="ECO:0000256" key="4">
    <source>
        <dbReference type="ARBA" id="ARBA00022801"/>
    </source>
</evidence>
<reference evidence="14" key="1">
    <citation type="submission" date="2018-06" db="EMBL/GenBank/DDBJ databases">
        <authorList>
            <person name="Zhirakovskaya E."/>
        </authorList>
    </citation>
    <scope>NUCLEOTIDE SEQUENCE</scope>
</reference>
<comment type="catalytic activity">
    <reaction evidence="11">
        <text>ATP + H2O = ADP + phosphate + H(+)</text>
        <dbReference type="Rhea" id="RHEA:13065"/>
        <dbReference type="ChEBI" id="CHEBI:15377"/>
        <dbReference type="ChEBI" id="CHEBI:15378"/>
        <dbReference type="ChEBI" id="CHEBI:30616"/>
        <dbReference type="ChEBI" id="CHEBI:43474"/>
        <dbReference type="ChEBI" id="CHEBI:456216"/>
        <dbReference type="EC" id="5.6.2.4"/>
    </reaction>
</comment>
<dbReference type="CDD" id="cd18807">
    <property type="entry name" value="SF1_C_UvrD"/>
    <property type="match status" value="1"/>
</dbReference>
<evidence type="ECO:0000313" key="14">
    <source>
        <dbReference type="EMBL" id="VAW86446.1"/>
    </source>
</evidence>
<dbReference type="InterPro" id="IPR014017">
    <property type="entry name" value="DNA_helicase_UvrD-like_C"/>
</dbReference>
<dbReference type="Pfam" id="PF00580">
    <property type="entry name" value="UvrD-helicase"/>
    <property type="match status" value="1"/>
</dbReference>
<dbReference type="GO" id="GO:0006260">
    <property type="term" value="P:DNA replication"/>
    <property type="evidence" value="ECO:0007669"/>
    <property type="project" value="UniProtKB-KW"/>
</dbReference>
<dbReference type="Pfam" id="PF13361">
    <property type="entry name" value="UvrD_C"/>
    <property type="match status" value="1"/>
</dbReference>
<evidence type="ECO:0000256" key="10">
    <source>
        <dbReference type="ARBA" id="ARBA00034808"/>
    </source>
</evidence>
<dbReference type="GO" id="GO:0003677">
    <property type="term" value="F:DNA binding"/>
    <property type="evidence" value="ECO:0007669"/>
    <property type="project" value="UniProtKB-KW"/>
</dbReference>
<keyword evidence="8" id="KW-0413">Isomerase</keyword>
<dbReference type="Gene3D" id="1.10.486.10">
    <property type="entry name" value="PCRA, domain 4"/>
    <property type="match status" value="1"/>
</dbReference>
<dbReference type="PANTHER" id="PTHR11070">
    <property type="entry name" value="UVRD / RECB / PCRA DNA HELICASE FAMILY MEMBER"/>
    <property type="match status" value="1"/>
</dbReference>
<evidence type="ECO:0000256" key="2">
    <source>
        <dbReference type="ARBA" id="ARBA00022705"/>
    </source>
</evidence>
<protein>
    <recommendedName>
        <fullName evidence="10">DNA 3'-5' helicase</fullName>
        <ecNumber evidence="10">5.6.2.4</ecNumber>
    </recommendedName>
</protein>
<dbReference type="InterPro" id="IPR000212">
    <property type="entry name" value="DNA_helicase_UvrD/REP"/>
</dbReference>
<dbReference type="PROSITE" id="PS51198">
    <property type="entry name" value="UVRD_HELICASE_ATP_BIND"/>
    <property type="match status" value="1"/>
</dbReference>
<accession>A0A3B1A0S0</accession>
<comment type="similarity">
    <text evidence="1">Belongs to the helicase family. UvrD subfamily.</text>
</comment>
<evidence type="ECO:0000259" key="12">
    <source>
        <dbReference type="PROSITE" id="PS51198"/>
    </source>
</evidence>
<dbReference type="NCBIfam" id="TIGR01074">
    <property type="entry name" value="rep"/>
    <property type="match status" value="1"/>
</dbReference>
<evidence type="ECO:0000256" key="11">
    <source>
        <dbReference type="ARBA" id="ARBA00048988"/>
    </source>
</evidence>
<keyword evidence="2" id="KW-0235">DNA replication</keyword>
<dbReference type="SUPFAM" id="SSF52540">
    <property type="entry name" value="P-loop containing nucleoside triphosphate hydrolases"/>
    <property type="match status" value="1"/>
</dbReference>
<keyword evidence="4" id="KW-0378">Hydrolase</keyword>
<dbReference type="InterPro" id="IPR014016">
    <property type="entry name" value="UvrD-like_ATP-bd"/>
</dbReference>
<evidence type="ECO:0000259" key="13">
    <source>
        <dbReference type="PROSITE" id="PS51217"/>
    </source>
</evidence>
<dbReference type="GO" id="GO:0005524">
    <property type="term" value="F:ATP binding"/>
    <property type="evidence" value="ECO:0007669"/>
    <property type="project" value="UniProtKB-KW"/>
</dbReference>
<dbReference type="InterPro" id="IPR013986">
    <property type="entry name" value="DExx_box_DNA_helicase_dom_sf"/>
</dbReference>
<keyword evidence="3" id="KW-0547">Nucleotide-binding</keyword>
<sequence length="667" mass="75988">MKLNKKQLSAVRYLDGPLLVLAGAGSGKTGVITNKIAYLIVECGISAKRIVALTFTNKAAREMKERVSNQLGSKKARGLHISTFHTLGLKIIRQELKQLSYKKNFSIFDSEDSRSVLTEIMKVELGDESGKAQEVQWAISSWKGQLVSPEQALSQSDDAQAQMAAQLYVRYQAVLRAYNAVDFDDLIYLPVELLRSNLEVLERWQNKVAYLLIDEYQDTNSSQYELIKMLVGPRLALTVVGDDDQSIYAWRGARPENMKHLNDDFPGLKVIKLEQNYRSSGAILKAANTIIANNEHVFEKTLWSDRGFGESLRVIRVKDETHEADTVASELMSHRFKHRTSYNEYAILYRGNYQSRAFEKALREYNIPYHLSGGTSFFSYTEVKDLMAYVRLMVNNDDDAAFLRIVNTPRRDIGASTIEKLANYASIREISLFAACFELGLEQHVSKRALSSLQRFSQWVVESSDRALRSDPVDAVKEMIRSMDYEMWLRDNSATEKAAERKINNVYELTDWMQRISDNSEAEKSLSDLVRHMVLMDILERNEEDSKGDHVQLMTLHAAKGLEFPYVFMVGMEEGLLPHRTSIAEGSIEEERRLAYVGITRAQKNLTFTLASKRKQQGEWTAIEPSRFLSELPEDNLMWEGLGVEVNPEQQQEKGQAHLANLRDMLG</sequence>
<feature type="domain" description="UvrD-like helicase ATP-binding" evidence="12">
    <location>
        <begin position="1"/>
        <end position="280"/>
    </location>
</feature>
<keyword evidence="6" id="KW-0067">ATP-binding</keyword>